<dbReference type="EMBL" id="JAJADR010000002">
    <property type="protein sequence ID" value="MCB2408089.1"/>
    <property type="molecule type" value="Genomic_DNA"/>
</dbReference>
<comment type="caution">
    <text evidence="3">The sequence shown here is derived from an EMBL/GenBank/DDBJ whole genome shotgun (WGS) entry which is preliminary data.</text>
</comment>
<dbReference type="Pfam" id="PF01436">
    <property type="entry name" value="NHL"/>
    <property type="match status" value="1"/>
</dbReference>
<evidence type="ECO:0008006" key="5">
    <source>
        <dbReference type="Google" id="ProtNLM"/>
    </source>
</evidence>
<dbReference type="Proteomes" id="UP001165296">
    <property type="component" value="Unassembled WGS sequence"/>
</dbReference>
<dbReference type="InterPro" id="IPR011042">
    <property type="entry name" value="6-blade_b-propeller_TolB-like"/>
</dbReference>
<keyword evidence="1" id="KW-0677">Repeat</keyword>
<name>A0ABS8APQ7_9BACT</name>
<evidence type="ECO:0000313" key="4">
    <source>
        <dbReference type="Proteomes" id="UP001165296"/>
    </source>
</evidence>
<evidence type="ECO:0000256" key="2">
    <source>
        <dbReference type="SAM" id="SignalP"/>
    </source>
</evidence>
<organism evidence="3 4">
    <name type="scientific">Hymenobacter lucidus</name>
    <dbReference type="NCBI Taxonomy" id="2880930"/>
    <lineage>
        <taxon>Bacteria</taxon>
        <taxon>Pseudomonadati</taxon>
        <taxon>Bacteroidota</taxon>
        <taxon>Cytophagia</taxon>
        <taxon>Cytophagales</taxon>
        <taxon>Hymenobacteraceae</taxon>
        <taxon>Hymenobacter</taxon>
    </lineage>
</organism>
<dbReference type="SUPFAM" id="SSF101898">
    <property type="entry name" value="NHL repeat"/>
    <property type="match status" value="1"/>
</dbReference>
<proteinExistence type="predicted"/>
<sequence>MTNFFTRWGRVLLLLTLPFLAQAQTGGSVGIGTTTPTTSAALKVSSTSQGLLPPRLTASQRAAIASPVADLLVYQTDGTQGIYYYNGIAWVNLTTGRVPDANGSTIAEVSTLAGTAGSTGSLDGTGAAARFNRPAVVAVDAAGLVYVADYGNHTIRAIR</sequence>
<gene>
    <name evidence="3" type="ORF">LGH74_08885</name>
</gene>
<keyword evidence="2" id="KW-0732">Signal</keyword>
<protein>
    <recommendedName>
        <fullName evidence="5">NHL repeat-containing protein</fullName>
    </recommendedName>
</protein>
<dbReference type="InterPro" id="IPR001258">
    <property type="entry name" value="NHL_repeat"/>
</dbReference>
<evidence type="ECO:0000313" key="3">
    <source>
        <dbReference type="EMBL" id="MCB2408089.1"/>
    </source>
</evidence>
<keyword evidence="4" id="KW-1185">Reference proteome</keyword>
<feature type="signal peptide" evidence="2">
    <location>
        <begin position="1"/>
        <end position="23"/>
    </location>
</feature>
<accession>A0ABS8APQ7</accession>
<feature type="chain" id="PRO_5045404290" description="NHL repeat-containing protein" evidence="2">
    <location>
        <begin position="24"/>
        <end position="159"/>
    </location>
</feature>
<reference evidence="3" key="1">
    <citation type="submission" date="2021-10" db="EMBL/GenBank/DDBJ databases">
        <authorList>
            <person name="Dean J.D."/>
            <person name="Kim M.K."/>
            <person name="Newey C.N."/>
            <person name="Stoker T.S."/>
            <person name="Thompson D.W."/>
            <person name="Grose J.H."/>
        </authorList>
    </citation>
    <scope>NUCLEOTIDE SEQUENCE</scope>
    <source>
        <strain evidence="3">BT178</strain>
    </source>
</reference>
<dbReference type="RefSeq" id="WP_226174759.1">
    <property type="nucleotide sequence ID" value="NZ_JAJADR010000002.1"/>
</dbReference>
<evidence type="ECO:0000256" key="1">
    <source>
        <dbReference type="ARBA" id="ARBA00022737"/>
    </source>
</evidence>
<dbReference type="Gene3D" id="2.120.10.30">
    <property type="entry name" value="TolB, C-terminal domain"/>
    <property type="match status" value="1"/>
</dbReference>